<dbReference type="Proteomes" id="UP000059680">
    <property type="component" value="Chromosome 11"/>
</dbReference>
<reference evidence="1 2" key="2">
    <citation type="journal article" date="2013" name="Plant Cell Physiol.">
        <title>Rice Annotation Project Database (RAP-DB): an integrative and interactive database for rice genomics.</title>
        <authorList>
            <person name="Sakai H."/>
            <person name="Lee S.S."/>
            <person name="Tanaka T."/>
            <person name="Numa H."/>
            <person name="Kim J."/>
            <person name="Kawahara Y."/>
            <person name="Wakimoto H."/>
            <person name="Yang C.C."/>
            <person name="Iwamoto M."/>
            <person name="Abe T."/>
            <person name="Yamada Y."/>
            <person name="Muto A."/>
            <person name="Inokuchi H."/>
            <person name="Ikemura T."/>
            <person name="Matsumoto T."/>
            <person name="Sasaki T."/>
            <person name="Itoh T."/>
        </authorList>
    </citation>
    <scope>NUCLEOTIDE SEQUENCE [LARGE SCALE GENOMIC DNA]</scope>
    <source>
        <strain evidence="2">cv. Nipponbare</strain>
    </source>
</reference>
<evidence type="ECO:0000313" key="2">
    <source>
        <dbReference type="Proteomes" id="UP000059680"/>
    </source>
</evidence>
<proteinExistence type="predicted"/>
<name>A0A0P0Y0Z2_ORYSJ</name>
<gene>
    <name evidence="1" type="ordered locus">Os11g0272425</name>
    <name evidence="1" type="ORF">OSNPB_110272425</name>
</gene>
<protein>
    <submittedName>
        <fullName evidence="1">Os11g0272425 protein</fullName>
    </submittedName>
</protein>
<keyword evidence="2" id="KW-1185">Reference proteome</keyword>
<dbReference type="EMBL" id="AP014967">
    <property type="protein sequence ID" value="BAT13567.1"/>
    <property type="molecule type" value="Genomic_DNA"/>
</dbReference>
<reference evidence="1 2" key="3">
    <citation type="journal article" date="2013" name="Rice">
        <title>Improvement of the Oryza sativa Nipponbare reference genome using next generation sequence and optical map data.</title>
        <authorList>
            <person name="Kawahara Y."/>
            <person name="de la Bastide M."/>
            <person name="Hamilton J.P."/>
            <person name="Kanamori H."/>
            <person name="McCombie W.R."/>
            <person name="Ouyang S."/>
            <person name="Schwartz D.C."/>
            <person name="Tanaka T."/>
            <person name="Wu J."/>
            <person name="Zhou S."/>
            <person name="Childs K.L."/>
            <person name="Davidson R.M."/>
            <person name="Lin H."/>
            <person name="Quesada-Ocampo L."/>
            <person name="Vaillancourt B."/>
            <person name="Sakai H."/>
            <person name="Lee S.S."/>
            <person name="Kim J."/>
            <person name="Numa H."/>
            <person name="Itoh T."/>
            <person name="Buell C.R."/>
            <person name="Matsumoto T."/>
        </authorList>
    </citation>
    <scope>NUCLEOTIDE SEQUENCE [LARGE SCALE GENOMIC DNA]</scope>
    <source>
        <strain evidence="2">cv. Nipponbare</strain>
    </source>
</reference>
<dbReference type="PaxDb" id="39947-A0A0P0Y0Z2"/>
<sequence length="124" mass="14017">MLVFALSTAMFSREVFTVEIPNSSTVFPPIARSSGGIPFSDGFARFFGFSRSSPDSVLGPMGDPDPTDLINAETERIPFKQTKPDLAQWKLTIHFWPSKLKGYRSWYKRLAAAKRYHWEEIGIA</sequence>
<evidence type="ECO:0000313" key="1">
    <source>
        <dbReference type="EMBL" id="BAT13567.1"/>
    </source>
</evidence>
<dbReference type="InParanoid" id="A0A0P0Y0Z2"/>
<accession>A0A0P0Y0Z2</accession>
<reference evidence="2" key="1">
    <citation type="journal article" date="2005" name="Nature">
        <title>The map-based sequence of the rice genome.</title>
        <authorList>
            <consortium name="International rice genome sequencing project (IRGSP)"/>
            <person name="Matsumoto T."/>
            <person name="Wu J."/>
            <person name="Kanamori H."/>
            <person name="Katayose Y."/>
            <person name="Fujisawa M."/>
            <person name="Namiki N."/>
            <person name="Mizuno H."/>
            <person name="Yamamoto K."/>
            <person name="Antonio B.A."/>
            <person name="Baba T."/>
            <person name="Sakata K."/>
            <person name="Nagamura Y."/>
            <person name="Aoki H."/>
            <person name="Arikawa K."/>
            <person name="Arita K."/>
            <person name="Bito T."/>
            <person name="Chiden Y."/>
            <person name="Fujitsuka N."/>
            <person name="Fukunaka R."/>
            <person name="Hamada M."/>
            <person name="Harada C."/>
            <person name="Hayashi A."/>
            <person name="Hijishita S."/>
            <person name="Honda M."/>
            <person name="Hosokawa S."/>
            <person name="Ichikawa Y."/>
            <person name="Idonuma A."/>
            <person name="Iijima M."/>
            <person name="Ikeda M."/>
            <person name="Ikeno M."/>
            <person name="Ito K."/>
            <person name="Ito S."/>
            <person name="Ito T."/>
            <person name="Ito Y."/>
            <person name="Ito Y."/>
            <person name="Iwabuchi A."/>
            <person name="Kamiya K."/>
            <person name="Karasawa W."/>
            <person name="Kurita K."/>
            <person name="Katagiri S."/>
            <person name="Kikuta A."/>
            <person name="Kobayashi H."/>
            <person name="Kobayashi N."/>
            <person name="Machita K."/>
            <person name="Maehara T."/>
            <person name="Masukawa M."/>
            <person name="Mizubayashi T."/>
            <person name="Mukai Y."/>
            <person name="Nagasaki H."/>
            <person name="Nagata Y."/>
            <person name="Naito S."/>
            <person name="Nakashima M."/>
            <person name="Nakama Y."/>
            <person name="Nakamichi Y."/>
            <person name="Nakamura M."/>
            <person name="Meguro A."/>
            <person name="Negishi M."/>
            <person name="Ohta I."/>
            <person name="Ohta T."/>
            <person name="Okamoto M."/>
            <person name="Ono N."/>
            <person name="Saji S."/>
            <person name="Sakaguchi M."/>
            <person name="Sakai K."/>
            <person name="Shibata M."/>
            <person name="Shimokawa T."/>
            <person name="Song J."/>
            <person name="Takazaki Y."/>
            <person name="Terasawa K."/>
            <person name="Tsugane M."/>
            <person name="Tsuji K."/>
            <person name="Ueda S."/>
            <person name="Waki K."/>
            <person name="Yamagata H."/>
            <person name="Yamamoto M."/>
            <person name="Yamamoto S."/>
            <person name="Yamane H."/>
            <person name="Yoshiki S."/>
            <person name="Yoshihara R."/>
            <person name="Yukawa K."/>
            <person name="Zhong H."/>
            <person name="Yano M."/>
            <person name="Yuan Q."/>
            <person name="Ouyang S."/>
            <person name="Liu J."/>
            <person name="Jones K.M."/>
            <person name="Gansberger K."/>
            <person name="Moffat K."/>
            <person name="Hill J."/>
            <person name="Bera J."/>
            <person name="Fadrosh D."/>
            <person name="Jin S."/>
            <person name="Johri S."/>
            <person name="Kim M."/>
            <person name="Overton L."/>
            <person name="Reardon M."/>
            <person name="Tsitrin T."/>
            <person name="Vuong H."/>
            <person name="Weaver B."/>
            <person name="Ciecko A."/>
            <person name="Tallon L."/>
            <person name="Jackson J."/>
            <person name="Pai G."/>
            <person name="Aken S.V."/>
            <person name="Utterback T."/>
            <person name="Reidmuller S."/>
            <person name="Feldblyum T."/>
            <person name="Hsiao J."/>
            <person name="Zismann V."/>
            <person name="Iobst S."/>
            <person name="de Vazeille A.R."/>
            <person name="Buell C.R."/>
            <person name="Ying K."/>
            <person name="Li Y."/>
            <person name="Lu T."/>
            <person name="Huang Y."/>
            <person name="Zhao Q."/>
            <person name="Feng Q."/>
            <person name="Zhang L."/>
            <person name="Zhu J."/>
            <person name="Weng Q."/>
            <person name="Mu J."/>
            <person name="Lu Y."/>
            <person name="Fan D."/>
            <person name="Liu Y."/>
            <person name="Guan J."/>
            <person name="Zhang Y."/>
            <person name="Yu S."/>
            <person name="Liu X."/>
            <person name="Zhang Y."/>
            <person name="Hong G."/>
            <person name="Han B."/>
            <person name="Choisne N."/>
            <person name="Demange N."/>
            <person name="Orjeda G."/>
            <person name="Samain S."/>
            <person name="Cattolico L."/>
            <person name="Pelletier E."/>
            <person name="Couloux A."/>
            <person name="Segurens B."/>
            <person name="Wincker P."/>
            <person name="D'Hont A."/>
            <person name="Scarpelli C."/>
            <person name="Weissenbach J."/>
            <person name="Salanoubat M."/>
            <person name="Quetier F."/>
            <person name="Yu Y."/>
            <person name="Kim H.R."/>
            <person name="Rambo T."/>
            <person name="Currie J."/>
            <person name="Collura K."/>
            <person name="Luo M."/>
            <person name="Yang T."/>
            <person name="Ammiraju J.S.S."/>
            <person name="Engler F."/>
            <person name="Soderlund C."/>
            <person name="Wing R.A."/>
            <person name="Palmer L.E."/>
            <person name="de la Bastide M."/>
            <person name="Spiegel L."/>
            <person name="Nascimento L."/>
            <person name="Zutavern T."/>
            <person name="O'Shaughnessy A."/>
            <person name="Dike S."/>
            <person name="Dedhia N."/>
            <person name="Preston R."/>
            <person name="Balija V."/>
            <person name="McCombie W.R."/>
            <person name="Chow T."/>
            <person name="Chen H."/>
            <person name="Chung M."/>
            <person name="Chen C."/>
            <person name="Shaw J."/>
            <person name="Wu H."/>
            <person name="Hsiao K."/>
            <person name="Chao Y."/>
            <person name="Chu M."/>
            <person name="Cheng C."/>
            <person name="Hour A."/>
            <person name="Lee P."/>
            <person name="Lin S."/>
            <person name="Lin Y."/>
            <person name="Liou J."/>
            <person name="Liu S."/>
            <person name="Hsing Y."/>
            <person name="Raghuvanshi S."/>
            <person name="Mohanty A."/>
            <person name="Bharti A.K."/>
            <person name="Gaur A."/>
            <person name="Gupta V."/>
            <person name="Kumar D."/>
            <person name="Ravi V."/>
            <person name="Vij S."/>
            <person name="Kapur A."/>
            <person name="Khurana P."/>
            <person name="Khurana P."/>
            <person name="Khurana J.P."/>
            <person name="Tyagi A.K."/>
            <person name="Gaikwad K."/>
            <person name="Singh A."/>
            <person name="Dalal V."/>
            <person name="Srivastava S."/>
            <person name="Dixit A."/>
            <person name="Pal A.K."/>
            <person name="Ghazi I.A."/>
            <person name="Yadav M."/>
            <person name="Pandit A."/>
            <person name="Bhargava A."/>
            <person name="Sureshbabu K."/>
            <person name="Batra K."/>
            <person name="Sharma T.R."/>
            <person name="Mohapatra T."/>
            <person name="Singh N.K."/>
            <person name="Messing J."/>
            <person name="Nelson A.B."/>
            <person name="Fuks G."/>
            <person name="Kavchok S."/>
            <person name="Keizer G."/>
            <person name="Linton E."/>
            <person name="Llaca V."/>
            <person name="Song R."/>
            <person name="Tanyolac B."/>
            <person name="Young S."/>
            <person name="Ho-Il K."/>
            <person name="Hahn J.H."/>
            <person name="Sangsakoo G."/>
            <person name="Vanavichit A."/>
            <person name="de Mattos Luiz.A.T."/>
            <person name="Zimmer P.D."/>
            <person name="Malone G."/>
            <person name="Dellagostin O."/>
            <person name="de Oliveira A.C."/>
            <person name="Bevan M."/>
            <person name="Bancroft I."/>
            <person name="Minx P."/>
            <person name="Cordum H."/>
            <person name="Wilson R."/>
            <person name="Cheng Z."/>
            <person name="Jin W."/>
            <person name="Jiang J."/>
            <person name="Leong S.A."/>
            <person name="Iwama H."/>
            <person name="Gojobori T."/>
            <person name="Itoh T."/>
            <person name="Niimura Y."/>
            <person name="Fujii Y."/>
            <person name="Habara T."/>
            <person name="Sakai H."/>
            <person name="Sato Y."/>
            <person name="Wilson G."/>
            <person name="Kumar K."/>
            <person name="McCouch S."/>
            <person name="Juretic N."/>
            <person name="Hoen D."/>
            <person name="Wright S."/>
            <person name="Bruskiewich R."/>
            <person name="Bureau T."/>
            <person name="Miyao A."/>
            <person name="Hirochika H."/>
            <person name="Nishikawa T."/>
            <person name="Kadowaki K."/>
            <person name="Sugiura M."/>
            <person name="Burr B."/>
            <person name="Sasaki T."/>
        </authorList>
    </citation>
    <scope>NUCLEOTIDE SEQUENCE [LARGE SCALE GENOMIC DNA]</scope>
    <source>
        <strain evidence="2">cv. Nipponbare</strain>
    </source>
</reference>
<dbReference type="AlphaFoldDB" id="A0A0P0Y0Z2"/>
<organism evidence="1 2">
    <name type="scientific">Oryza sativa subsp. japonica</name>
    <name type="common">Rice</name>
    <dbReference type="NCBI Taxonomy" id="39947"/>
    <lineage>
        <taxon>Eukaryota</taxon>
        <taxon>Viridiplantae</taxon>
        <taxon>Streptophyta</taxon>
        <taxon>Embryophyta</taxon>
        <taxon>Tracheophyta</taxon>
        <taxon>Spermatophyta</taxon>
        <taxon>Magnoliopsida</taxon>
        <taxon>Liliopsida</taxon>
        <taxon>Poales</taxon>
        <taxon>Poaceae</taxon>
        <taxon>BOP clade</taxon>
        <taxon>Oryzoideae</taxon>
        <taxon>Oryzeae</taxon>
        <taxon>Oryzinae</taxon>
        <taxon>Oryza</taxon>
        <taxon>Oryza sativa</taxon>
    </lineage>
</organism>